<feature type="region of interest" description="Disordered" evidence="1">
    <location>
        <begin position="922"/>
        <end position="1026"/>
    </location>
</feature>
<comment type="caution">
    <text evidence="3">The sequence shown here is derived from an EMBL/GenBank/DDBJ whole genome shotgun (WGS) entry which is preliminary data.</text>
</comment>
<feature type="transmembrane region" description="Helical" evidence="2">
    <location>
        <begin position="844"/>
        <end position="867"/>
    </location>
</feature>
<feature type="compositionally biased region" description="Basic and acidic residues" evidence="1">
    <location>
        <begin position="1015"/>
        <end position="1026"/>
    </location>
</feature>
<protein>
    <submittedName>
        <fullName evidence="3">Uncharacterized protein</fullName>
    </submittedName>
</protein>
<evidence type="ECO:0000256" key="1">
    <source>
        <dbReference type="SAM" id="MobiDB-lite"/>
    </source>
</evidence>
<feature type="compositionally biased region" description="Basic residues" evidence="1">
    <location>
        <begin position="999"/>
        <end position="1012"/>
    </location>
</feature>
<keyword evidence="2" id="KW-1133">Transmembrane helix</keyword>
<feature type="compositionally biased region" description="Basic and acidic residues" evidence="1">
    <location>
        <begin position="82"/>
        <end position="110"/>
    </location>
</feature>
<evidence type="ECO:0000313" key="3">
    <source>
        <dbReference type="EMBL" id="KAL3816819.1"/>
    </source>
</evidence>
<dbReference type="Proteomes" id="UP001530377">
    <property type="component" value="Unassembled WGS sequence"/>
</dbReference>
<reference evidence="3 4" key="1">
    <citation type="submission" date="2024-10" db="EMBL/GenBank/DDBJ databases">
        <title>Updated reference genomes for cyclostephanoid diatoms.</title>
        <authorList>
            <person name="Roberts W.R."/>
            <person name="Alverson A.J."/>
        </authorList>
    </citation>
    <scope>NUCLEOTIDE SEQUENCE [LARGE SCALE GENOMIC DNA]</scope>
    <source>
        <strain evidence="3 4">AJA228-03</strain>
    </source>
</reference>
<dbReference type="AlphaFoldDB" id="A0ABD3RX62"/>
<feature type="compositionally biased region" description="Basic and acidic residues" evidence="1">
    <location>
        <begin position="50"/>
        <end position="59"/>
    </location>
</feature>
<gene>
    <name evidence="3" type="ORF">ACHAXA_008682</name>
</gene>
<accession>A0ABD3RX62</accession>
<feature type="region of interest" description="Disordered" evidence="1">
    <location>
        <begin position="50"/>
        <end position="123"/>
    </location>
</feature>
<evidence type="ECO:0000256" key="2">
    <source>
        <dbReference type="SAM" id="Phobius"/>
    </source>
</evidence>
<keyword evidence="2" id="KW-0472">Membrane</keyword>
<proteinExistence type="predicted"/>
<organism evidence="3 4">
    <name type="scientific">Cyclostephanos tholiformis</name>
    <dbReference type="NCBI Taxonomy" id="382380"/>
    <lineage>
        <taxon>Eukaryota</taxon>
        <taxon>Sar</taxon>
        <taxon>Stramenopiles</taxon>
        <taxon>Ochrophyta</taxon>
        <taxon>Bacillariophyta</taxon>
        <taxon>Coscinodiscophyceae</taxon>
        <taxon>Thalassiosirophycidae</taxon>
        <taxon>Stephanodiscales</taxon>
        <taxon>Stephanodiscaceae</taxon>
        <taxon>Cyclostephanos</taxon>
    </lineage>
</organism>
<sequence>MPSSSILNSRRRTAAPASYRAAAAAAAGGILALMSLSSISSLFASAKLADRGRFDSAHRDSRRKGNGSALSKRKQQVALVDGQRHHDATATEGGGEEKYDDVRRLGDDPSKSGGGSIRGSTFVPTANDEMTMISSPSHDNNDDHPIHRRKLSSQLTGCCTNYISYTAEEMCALYGQDCISGETPSHDSSDEKCQQVGLSFIGISFSVNTALGNPYSYQLCDQFPMENIIDRKYENVMSMDEDGWLVGGGYKSFDHSGKMPYIDSSHTELLRIGSIDPEFGGTTIEQVYEAMNSLSFPPFAVFPEYVKGGGGHHSGDKKDNSVPSTDVTFIVSIVDTYEAGESYSTYDEFLDDLFDAMDKVGGGTCMDDKGTNPHVSMARGVKFKSSYHQQQYLYNANLEVAVWQAMYPKGVVIGSNGYASFPPDSGSRNTMHIGYGSLYFFFDRANITKAFLPNRDLTSTEKYYATLYTNGNPEYFYKSTTSIGFNYNKGSGSKDKNNQEVEYYEHNPYGWNAAMAKHDMTDGWDLPPNCNQEGETFFGIPLSSKSDSKLLSTNSFQNQFDFEYLLDRNSTYVRKFGTNHGWLVGEQIGNGAGAIVDKDTAHIPIFYTGTTNPEMGGMSIESLIKIGKKINFGTLYLKPAFVFQDDDGSIKLQFEADASSALGYLYSNLCQMIGISWNYDSPYNDLGLYTNCAMHAAGDRAKYGCGPDNGNSGGFCPQMTLAYRVKFQSEEHAAAYLSRCNDYVDYWRSLYPSGVAVGTDKFCQEGGCMALFLNRYDVFYVFKPELGGSWVEFMGGTAPPTISPAPTYDGGCDNPTNQHLDKCFRKKHARKATSTSLAWESLGAVGQLSIVLVAFMASTLAVSIFLARANRRRRDGESFIGFVIRDIQSGKKKKSKKLRKRFGEGTLDRDFLDNYDDDDEFRSVAGRPGRSSKKSMQTPKAIKSRRTPKIVDDISNCKSRSVSKTRDGKSIVSSRSKSIDRSRPSSDVSESGRSISSRSRSRSRSKSAKRSSKIVSEEELKKRQLV</sequence>
<dbReference type="EMBL" id="JALLPB020000130">
    <property type="protein sequence ID" value="KAL3816819.1"/>
    <property type="molecule type" value="Genomic_DNA"/>
</dbReference>
<keyword evidence="4" id="KW-1185">Reference proteome</keyword>
<feature type="compositionally biased region" description="Low complexity" evidence="1">
    <location>
        <begin position="985"/>
        <end position="998"/>
    </location>
</feature>
<keyword evidence="2" id="KW-0812">Transmembrane</keyword>
<name>A0ABD3RX62_9STRA</name>
<feature type="compositionally biased region" description="Basic residues" evidence="1">
    <location>
        <begin position="60"/>
        <end position="75"/>
    </location>
</feature>
<evidence type="ECO:0000313" key="4">
    <source>
        <dbReference type="Proteomes" id="UP001530377"/>
    </source>
</evidence>